<dbReference type="OrthoDB" id="5175929at2"/>
<dbReference type="Proteomes" id="UP000198649">
    <property type="component" value="Unassembled WGS sequence"/>
</dbReference>
<sequence>MRVELTGTEALRFDDGSPVRAASAALAMPTGLLVVQDDATHACWHRTTGTEKIRLLPPVEGHDTFSEAAGTKQLKPDLEAACRLPQLGPDVALLLGSGSTPRRMRAVVVDVGSGRTSTRDLAPLHARAAALLGIDDRQLNLEGACVVGDVLRWFQRGRPAGGLPTASVDVPLEALLDALARGAAVTEVPVRHALTYDLGEVDGTGLAITDVVALPDGRLLVSAAAEDSPDAYDDGPVLGSALALLDGADVLDVVTLPRLGGRAAKVEGLTLLDADAGLGELRLLAVADQDDPATPSPLLTLRVGP</sequence>
<dbReference type="Pfam" id="PF21851">
    <property type="entry name" value="DUF6910"/>
    <property type="match status" value="1"/>
</dbReference>
<organism evidence="1 2">
    <name type="scientific">Nocardioides psychrotolerans</name>
    <dbReference type="NCBI Taxonomy" id="1005945"/>
    <lineage>
        <taxon>Bacteria</taxon>
        <taxon>Bacillati</taxon>
        <taxon>Actinomycetota</taxon>
        <taxon>Actinomycetes</taxon>
        <taxon>Propionibacteriales</taxon>
        <taxon>Nocardioidaceae</taxon>
        <taxon>Nocardioides</taxon>
    </lineage>
</organism>
<accession>A0A1I3F1N4</accession>
<dbReference type="STRING" id="1005945.SAMN05216561_104186"/>
<dbReference type="AlphaFoldDB" id="A0A1I3F1N4"/>
<gene>
    <name evidence="1" type="ORF">SAMN05216561_104186</name>
</gene>
<dbReference type="InterPro" id="IPR053852">
    <property type="entry name" value="DUF6910"/>
</dbReference>
<dbReference type="RefSeq" id="WP_091111537.1">
    <property type="nucleotide sequence ID" value="NZ_BKAF01000009.1"/>
</dbReference>
<proteinExistence type="predicted"/>
<keyword evidence="2" id="KW-1185">Reference proteome</keyword>
<reference evidence="1 2" key="1">
    <citation type="submission" date="2016-10" db="EMBL/GenBank/DDBJ databases">
        <authorList>
            <person name="de Groot N.N."/>
        </authorList>
    </citation>
    <scope>NUCLEOTIDE SEQUENCE [LARGE SCALE GENOMIC DNA]</scope>
    <source>
        <strain evidence="1 2">CGMCC 1.11156</strain>
    </source>
</reference>
<protein>
    <submittedName>
        <fullName evidence="1">Uncharacterized protein</fullName>
    </submittedName>
</protein>
<dbReference type="EMBL" id="FOQG01000004">
    <property type="protein sequence ID" value="SFI05195.1"/>
    <property type="molecule type" value="Genomic_DNA"/>
</dbReference>
<evidence type="ECO:0000313" key="2">
    <source>
        <dbReference type="Proteomes" id="UP000198649"/>
    </source>
</evidence>
<name>A0A1I3F1N4_9ACTN</name>
<evidence type="ECO:0000313" key="1">
    <source>
        <dbReference type="EMBL" id="SFI05195.1"/>
    </source>
</evidence>